<sequence>MSPRGELITRNRAAILAAAHHVFSTVGVQAPLELIVEASGVGRGTLYRHFADRTALLVALFDAEVERIMNGLAPHPVERQIEVFLTHVATNGERSPALSEAWRALPPDHVEMRASRERLKDLLKRPLQAAIDTGRLRATTTPDTLILVARMIGAGVRAPVADGKLEQTALAVVLHGLLASPS</sequence>
<dbReference type="PANTHER" id="PTHR30055:SF234">
    <property type="entry name" value="HTH-TYPE TRANSCRIPTIONAL REGULATOR BETI"/>
    <property type="match status" value="1"/>
</dbReference>
<name>B0T9Y7_CAUSK</name>
<evidence type="ECO:0000256" key="2">
    <source>
        <dbReference type="ARBA" id="ARBA00023125"/>
    </source>
</evidence>
<keyword evidence="1" id="KW-0805">Transcription regulation</keyword>
<dbReference type="SUPFAM" id="SSF46689">
    <property type="entry name" value="Homeodomain-like"/>
    <property type="match status" value="1"/>
</dbReference>
<evidence type="ECO:0000256" key="1">
    <source>
        <dbReference type="ARBA" id="ARBA00023015"/>
    </source>
</evidence>
<dbReference type="AlphaFoldDB" id="B0T9Y7"/>
<dbReference type="Gene3D" id="1.10.357.10">
    <property type="entry name" value="Tetracycline Repressor, domain 2"/>
    <property type="match status" value="1"/>
</dbReference>
<organism evidence="6">
    <name type="scientific">Caulobacter sp. (strain K31)</name>
    <dbReference type="NCBI Taxonomy" id="366602"/>
    <lineage>
        <taxon>Bacteria</taxon>
        <taxon>Pseudomonadati</taxon>
        <taxon>Pseudomonadota</taxon>
        <taxon>Alphaproteobacteria</taxon>
        <taxon>Caulobacterales</taxon>
        <taxon>Caulobacteraceae</taxon>
        <taxon>Caulobacter</taxon>
    </lineage>
</organism>
<keyword evidence="3" id="KW-0804">Transcription</keyword>
<keyword evidence="6" id="KW-0614">Plasmid</keyword>
<dbReference type="Pfam" id="PF00440">
    <property type="entry name" value="TetR_N"/>
    <property type="match status" value="1"/>
</dbReference>
<dbReference type="EMBL" id="CP000929">
    <property type="protein sequence ID" value="ABZ74536.1"/>
    <property type="molecule type" value="Genomic_DNA"/>
</dbReference>
<feature type="DNA-binding region" description="H-T-H motif" evidence="4">
    <location>
        <begin position="31"/>
        <end position="50"/>
    </location>
</feature>
<dbReference type="PROSITE" id="PS50977">
    <property type="entry name" value="HTH_TETR_2"/>
    <property type="match status" value="1"/>
</dbReference>
<dbReference type="PANTHER" id="PTHR30055">
    <property type="entry name" value="HTH-TYPE TRANSCRIPTIONAL REGULATOR RUTR"/>
    <property type="match status" value="1"/>
</dbReference>
<evidence type="ECO:0000256" key="3">
    <source>
        <dbReference type="ARBA" id="ARBA00023163"/>
    </source>
</evidence>
<dbReference type="SUPFAM" id="SSF48498">
    <property type="entry name" value="Tetracyclin repressor-like, C-terminal domain"/>
    <property type="match status" value="1"/>
</dbReference>
<dbReference type="InterPro" id="IPR009057">
    <property type="entry name" value="Homeodomain-like_sf"/>
</dbReference>
<dbReference type="PRINTS" id="PR00455">
    <property type="entry name" value="HTHTETR"/>
</dbReference>
<dbReference type="HOGENOM" id="CLU_069356_17_3_5"/>
<dbReference type="GO" id="GO:0000976">
    <property type="term" value="F:transcription cis-regulatory region binding"/>
    <property type="evidence" value="ECO:0007669"/>
    <property type="project" value="TreeGrafter"/>
</dbReference>
<reference evidence="6" key="1">
    <citation type="submission" date="2008-01" db="EMBL/GenBank/DDBJ databases">
        <title>Complete sequence of plasmid2 pCAUL02 of Caulobacter sp. K31.</title>
        <authorList>
            <consortium name="US DOE Joint Genome Institute"/>
            <person name="Copeland A."/>
            <person name="Lucas S."/>
            <person name="Lapidus A."/>
            <person name="Barry K."/>
            <person name="Glavina del Rio T."/>
            <person name="Dalin E."/>
            <person name="Tice H."/>
            <person name="Pitluck S."/>
            <person name="Bruce D."/>
            <person name="Goodwin L."/>
            <person name="Thompson L.S."/>
            <person name="Brettin T."/>
            <person name="Detter J.C."/>
            <person name="Han C."/>
            <person name="Schmutz J."/>
            <person name="Larimer F."/>
            <person name="Land M."/>
            <person name="Hauser L."/>
            <person name="Kyrpides N."/>
            <person name="Kim E."/>
            <person name="Stephens C."/>
            <person name="Richardson P."/>
        </authorList>
    </citation>
    <scope>NUCLEOTIDE SEQUENCE [LARGE SCALE GENOMIC DNA]</scope>
    <source>
        <strain evidence="6">K31</strain>
        <plasmid evidence="6">pCAUL02</plasmid>
    </source>
</reference>
<dbReference type="KEGG" id="cak:Caul_5421"/>
<protein>
    <submittedName>
        <fullName evidence="6">Transcriptional regulator, TetR family</fullName>
    </submittedName>
</protein>
<dbReference type="InterPro" id="IPR050109">
    <property type="entry name" value="HTH-type_TetR-like_transc_reg"/>
</dbReference>
<evidence type="ECO:0000259" key="5">
    <source>
        <dbReference type="PROSITE" id="PS50977"/>
    </source>
</evidence>
<gene>
    <name evidence="6" type="ordered locus">Caul_5421</name>
</gene>
<dbReference type="eggNOG" id="COG1309">
    <property type="taxonomic scope" value="Bacteria"/>
</dbReference>
<accession>B0T9Y7</accession>
<dbReference type="InterPro" id="IPR001647">
    <property type="entry name" value="HTH_TetR"/>
</dbReference>
<geneLocation type="plasmid" evidence="6">
    <name>pCAUL02</name>
</geneLocation>
<evidence type="ECO:0000313" key="6">
    <source>
        <dbReference type="EMBL" id="ABZ74536.1"/>
    </source>
</evidence>
<dbReference type="InterPro" id="IPR036271">
    <property type="entry name" value="Tet_transcr_reg_TetR-rel_C_sf"/>
</dbReference>
<dbReference type="GO" id="GO:0003700">
    <property type="term" value="F:DNA-binding transcription factor activity"/>
    <property type="evidence" value="ECO:0007669"/>
    <property type="project" value="TreeGrafter"/>
</dbReference>
<keyword evidence="2 4" id="KW-0238">DNA-binding</keyword>
<feature type="domain" description="HTH tetR-type" evidence="5">
    <location>
        <begin position="9"/>
        <end position="68"/>
    </location>
</feature>
<proteinExistence type="predicted"/>
<evidence type="ECO:0000256" key="4">
    <source>
        <dbReference type="PROSITE-ProRule" id="PRU00335"/>
    </source>
</evidence>